<feature type="compositionally biased region" description="Basic and acidic residues" evidence="1">
    <location>
        <begin position="197"/>
        <end position="214"/>
    </location>
</feature>
<feature type="compositionally biased region" description="Basic and acidic residues" evidence="1">
    <location>
        <begin position="121"/>
        <end position="138"/>
    </location>
</feature>
<keyword evidence="2" id="KW-1133">Transmembrane helix</keyword>
<accession>A0A0F4GHZ3</accession>
<organism evidence="3 4">
    <name type="scientific">Zymoseptoria brevis</name>
    <dbReference type="NCBI Taxonomy" id="1047168"/>
    <lineage>
        <taxon>Eukaryota</taxon>
        <taxon>Fungi</taxon>
        <taxon>Dikarya</taxon>
        <taxon>Ascomycota</taxon>
        <taxon>Pezizomycotina</taxon>
        <taxon>Dothideomycetes</taxon>
        <taxon>Dothideomycetidae</taxon>
        <taxon>Mycosphaerellales</taxon>
        <taxon>Mycosphaerellaceae</taxon>
        <taxon>Zymoseptoria</taxon>
    </lineage>
</organism>
<keyword evidence="2" id="KW-0472">Membrane</keyword>
<reference evidence="3 4" key="1">
    <citation type="submission" date="2015-03" db="EMBL/GenBank/DDBJ databases">
        <title>RNA-seq based gene annotation and comparative genomics of four Zymoseptoria species reveal species-specific pathogenicity related genes and transposable element activity.</title>
        <authorList>
            <person name="Grandaubert J."/>
            <person name="Bhattacharyya A."/>
            <person name="Stukenbrock E.H."/>
        </authorList>
    </citation>
    <scope>NUCLEOTIDE SEQUENCE [LARGE SCALE GENOMIC DNA]</scope>
    <source>
        <strain evidence="3 4">Zb18110</strain>
    </source>
</reference>
<feature type="compositionally biased region" description="Low complexity" evidence="1">
    <location>
        <begin position="299"/>
        <end position="320"/>
    </location>
</feature>
<feature type="region of interest" description="Disordered" evidence="1">
    <location>
        <begin position="45"/>
        <end position="411"/>
    </location>
</feature>
<dbReference type="EMBL" id="LAFY01000584">
    <property type="protein sequence ID" value="KJX96991.1"/>
    <property type="molecule type" value="Genomic_DNA"/>
</dbReference>
<proteinExistence type="predicted"/>
<evidence type="ECO:0000313" key="4">
    <source>
        <dbReference type="Proteomes" id="UP000033647"/>
    </source>
</evidence>
<evidence type="ECO:0000256" key="2">
    <source>
        <dbReference type="SAM" id="Phobius"/>
    </source>
</evidence>
<name>A0A0F4GHZ3_9PEZI</name>
<gene>
    <name evidence="3" type="ORF">TI39_contig592g00015</name>
</gene>
<evidence type="ECO:0000256" key="1">
    <source>
        <dbReference type="SAM" id="MobiDB-lite"/>
    </source>
</evidence>
<feature type="compositionally biased region" description="Basic and acidic residues" evidence="1">
    <location>
        <begin position="222"/>
        <end position="242"/>
    </location>
</feature>
<feature type="compositionally biased region" description="Low complexity" evidence="1">
    <location>
        <begin position="53"/>
        <end position="67"/>
    </location>
</feature>
<feature type="compositionally biased region" description="Low complexity" evidence="1">
    <location>
        <begin position="145"/>
        <end position="159"/>
    </location>
</feature>
<dbReference type="AlphaFoldDB" id="A0A0F4GHZ3"/>
<dbReference type="OrthoDB" id="4207724at2759"/>
<protein>
    <submittedName>
        <fullName evidence="3">Uncharacterized protein</fullName>
    </submittedName>
</protein>
<feature type="compositionally biased region" description="Low complexity" evidence="1">
    <location>
        <begin position="362"/>
        <end position="380"/>
    </location>
</feature>
<feature type="transmembrane region" description="Helical" evidence="2">
    <location>
        <begin position="6"/>
        <end position="25"/>
    </location>
</feature>
<feature type="compositionally biased region" description="Polar residues" evidence="1">
    <location>
        <begin position="268"/>
        <end position="293"/>
    </location>
</feature>
<sequence length="411" mass="43893">MDGWQAVQNWTIFGVVAGGLVYYYYPKSTSVQKSIPIHDFDEVKKEVKKAVRKPVPAAKNAAPSALVQDTQNSKPSGKENGNKKRKATTQPSVSPPAPAAQEEDDDEIDMSTRQFAANMKKAREGIDMKKVESKDTRVKTVKAKSVTSPVLSSGSSQTGDAGDDWAPAGKAGAVDDMLEPAAPGPKALKITASSQPTKEKVNKAAKQEVVETKKQRQNRRKKEAEKEARQEAERIRKVEAEQQLRAARIARGEPAKNGIPIPAAPAKNQWTEQNGVRQLQHSATASSGNNTALLDTFDAESTGSSNAGASTAATSIADGAQSEDNNFAKAIDESGQETGWNEVKTSKKSKKKDSQAESNGSATPIAAPVKVAPAVKQVTPGTKPKGFQALTDEYEQRADVADPNDASNWDA</sequence>
<keyword evidence="4" id="KW-1185">Reference proteome</keyword>
<dbReference type="Proteomes" id="UP000033647">
    <property type="component" value="Unassembled WGS sequence"/>
</dbReference>
<evidence type="ECO:0000313" key="3">
    <source>
        <dbReference type="EMBL" id="KJX96991.1"/>
    </source>
</evidence>
<comment type="caution">
    <text evidence="3">The sequence shown here is derived from an EMBL/GenBank/DDBJ whole genome shotgun (WGS) entry which is preliminary data.</text>
</comment>
<keyword evidence="2" id="KW-0812">Transmembrane</keyword>